<feature type="domain" description="Carrier" evidence="5">
    <location>
        <begin position="383"/>
        <end position="457"/>
    </location>
</feature>
<keyword evidence="4" id="KW-0597">Phosphoprotein</keyword>
<dbReference type="SUPFAM" id="SSF52777">
    <property type="entry name" value="CoA-dependent acyltransferases"/>
    <property type="match status" value="2"/>
</dbReference>
<comment type="cofactor">
    <cofactor evidence="1">
        <name>pantetheine 4'-phosphate</name>
        <dbReference type="ChEBI" id="CHEBI:47942"/>
    </cofactor>
</comment>
<dbReference type="Gene3D" id="3.30.300.30">
    <property type="match status" value="1"/>
</dbReference>
<dbReference type="Gene3D" id="1.10.1200.10">
    <property type="entry name" value="ACP-like"/>
    <property type="match status" value="1"/>
</dbReference>
<dbReference type="PROSITE" id="PS00012">
    <property type="entry name" value="PHOSPHOPANTETHEINE"/>
    <property type="match status" value="1"/>
</dbReference>
<dbReference type="FunFam" id="3.30.300.30:FF:000010">
    <property type="entry name" value="Enterobactin synthetase component F"/>
    <property type="match status" value="1"/>
</dbReference>
<dbReference type="SMART" id="SM00823">
    <property type="entry name" value="PKS_PP"/>
    <property type="match status" value="1"/>
</dbReference>
<sequence>DAQRTQPLTPANPAYVIYTSGSTGRPKGVVIPQQNVVRLLGATEHWYHFGPDDVWTMFHSHAFDFSVWELWGPLLRGGRLVVIPNLLSRSPSEFLALLVREKVTVLNQTPSAFYQLMQADQEQPNLRAGLALRCVIFGGEALELRRLQDWYDRHADNAPVLVNMYGITETTVHVSYIALDRHIASAEANSLIGRGIPDLQVYVLDAALQPVPAGVPGELYVAGAGLARGYLHRPGLSAERFVANPHGPAGSRMYRTGDLARWRSDGVLDFLGRADQQVKIRGFRIEPGEIEAALTRLPLIAQAAVIAREDTPGHKQLVGYVVPETPDAALDTAALRRALSESLPEHMVPAAIVVLEALPLTPNGKLDRKALPAPDFTPHSIRAPRTPQEEILAALFAEILHLPQVGIDDNFFDLGGDSISSIQLVSRARKAGLLITPRSIFQHQNVAALATVAVALDLQDNNSFASSGLSLLKLSQAEIERIEQQHPALEDILPLSALQQGLLFHAMYDEHEADAYVVQMAFELTGLLDAPALHAAASALLQRHAHLRAAFLHQDLSEPVQIIPRQITLPWQDIDLTTLDASEREARLGSFLEQDRLLPFDPAQAPLLRFALIRLSAQRTRFVFTSHHILLDGWSMPILIKELFALYASRGNPASLPAATPYRNYLGWFKQQDRAAAEQAWRDALAGLQEPTRLVTTQASTSGRQSSFAFNLPQALTEALTRQARQHSLTLNTLMQGAWGALLARLTGRQDVVFGITVSGRPPELAGVEAMVGLFINTLPLRLQFQPEEPAAQVLARLQDQQSSLIAHQHLGLSDIQRISGFSTLFDTLFVFENYPVDPRGRQPSYNGLEIARAGGSGGDTTHYPLSIAVVPGAQLQLRVGYRPDLFEREAVDQLVARLQRVLEAIAADPAQPIGHIEILAPEERLQILSGWNDTAQP</sequence>
<dbReference type="FunFam" id="2.30.38.10:FF:000001">
    <property type="entry name" value="Non-ribosomal peptide synthetase PvdI"/>
    <property type="match status" value="1"/>
</dbReference>
<dbReference type="Pfam" id="PF00501">
    <property type="entry name" value="AMP-binding"/>
    <property type="match status" value="1"/>
</dbReference>
<dbReference type="CDD" id="cd19543">
    <property type="entry name" value="DCL_NRPS"/>
    <property type="match status" value="1"/>
</dbReference>
<dbReference type="InterPro" id="IPR023213">
    <property type="entry name" value="CAT-like_dom_sf"/>
</dbReference>
<comment type="caution">
    <text evidence="6">The sequence shown here is derived from an EMBL/GenBank/DDBJ whole genome shotgun (WGS) entry which is preliminary data.</text>
</comment>
<evidence type="ECO:0000256" key="3">
    <source>
        <dbReference type="ARBA" id="ARBA00022450"/>
    </source>
</evidence>
<keyword evidence="3" id="KW-0596">Phosphopantetheine</keyword>
<dbReference type="EMBL" id="JACIFZ010000030">
    <property type="protein sequence ID" value="MBB4226170.1"/>
    <property type="molecule type" value="Genomic_DNA"/>
</dbReference>
<evidence type="ECO:0000256" key="4">
    <source>
        <dbReference type="ARBA" id="ARBA00022553"/>
    </source>
</evidence>
<dbReference type="GO" id="GO:0031177">
    <property type="term" value="F:phosphopantetheine binding"/>
    <property type="evidence" value="ECO:0007669"/>
    <property type="project" value="InterPro"/>
</dbReference>
<evidence type="ECO:0000259" key="5">
    <source>
        <dbReference type="PROSITE" id="PS50075"/>
    </source>
</evidence>
<dbReference type="FunFam" id="1.10.1200.10:FF:000005">
    <property type="entry name" value="Nonribosomal peptide synthetase 1"/>
    <property type="match status" value="1"/>
</dbReference>
<dbReference type="GO" id="GO:0043041">
    <property type="term" value="P:amino acid activation for nonribosomal peptide biosynthetic process"/>
    <property type="evidence" value="ECO:0007669"/>
    <property type="project" value="TreeGrafter"/>
</dbReference>
<dbReference type="Gene3D" id="3.30.559.30">
    <property type="entry name" value="Nonribosomal peptide synthetase, condensation domain"/>
    <property type="match status" value="1"/>
</dbReference>
<dbReference type="CDD" id="cd17643">
    <property type="entry name" value="A_NRPS_Cytc1-like"/>
    <property type="match status" value="1"/>
</dbReference>
<dbReference type="Proteomes" id="UP000524450">
    <property type="component" value="Unassembled WGS sequence"/>
</dbReference>
<dbReference type="GO" id="GO:0044550">
    <property type="term" value="P:secondary metabolite biosynthetic process"/>
    <property type="evidence" value="ECO:0007669"/>
    <property type="project" value="TreeGrafter"/>
</dbReference>
<name>A0A840G2X4_9BURK</name>
<dbReference type="SUPFAM" id="SSF56801">
    <property type="entry name" value="Acetyl-CoA synthetase-like"/>
    <property type="match status" value="1"/>
</dbReference>
<dbReference type="GO" id="GO:0003824">
    <property type="term" value="F:catalytic activity"/>
    <property type="evidence" value="ECO:0007669"/>
    <property type="project" value="InterPro"/>
</dbReference>
<dbReference type="InterPro" id="IPR036736">
    <property type="entry name" value="ACP-like_sf"/>
</dbReference>
<dbReference type="InterPro" id="IPR045851">
    <property type="entry name" value="AMP-bd_C_sf"/>
</dbReference>
<dbReference type="PANTHER" id="PTHR45527">
    <property type="entry name" value="NONRIBOSOMAL PEPTIDE SYNTHETASE"/>
    <property type="match status" value="1"/>
</dbReference>
<evidence type="ECO:0000256" key="1">
    <source>
        <dbReference type="ARBA" id="ARBA00001957"/>
    </source>
</evidence>
<feature type="non-terminal residue" evidence="6">
    <location>
        <position position="938"/>
    </location>
</feature>
<comment type="similarity">
    <text evidence="2">Belongs to the ATP-dependent AMP-binding enzyme family.</text>
</comment>
<dbReference type="InterPro" id="IPR006162">
    <property type="entry name" value="Ppantetheine_attach_site"/>
</dbReference>
<feature type="non-terminal residue" evidence="6">
    <location>
        <position position="1"/>
    </location>
</feature>
<dbReference type="InterPro" id="IPR020806">
    <property type="entry name" value="PKS_PP-bd"/>
</dbReference>
<reference evidence="6 7" key="1">
    <citation type="submission" date="2020-08" db="EMBL/GenBank/DDBJ databases">
        <title>Genomic Encyclopedia of Type Strains, Phase IV (KMG-V): Genome sequencing to study the core and pangenomes of soil and plant-associated prokaryotes.</title>
        <authorList>
            <person name="Whitman W."/>
        </authorList>
    </citation>
    <scope>NUCLEOTIDE SEQUENCE [LARGE SCALE GENOMIC DNA]</scope>
    <source>
        <strain evidence="6 7">34/80</strain>
    </source>
</reference>
<protein>
    <submittedName>
        <fullName evidence="6">Amino acid adenylation domain-containing protein</fullName>
    </submittedName>
</protein>
<dbReference type="RefSeq" id="WP_184642837.1">
    <property type="nucleotide sequence ID" value="NZ_JACIFZ010000030.1"/>
</dbReference>
<dbReference type="FunFam" id="3.40.50.980:FF:000002">
    <property type="entry name" value="Enterobactin synthetase component F"/>
    <property type="match status" value="1"/>
</dbReference>
<gene>
    <name evidence="6" type="ORF">GGD71_006993</name>
</gene>
<evidence type="ECO:0000313" key="6">
    <source>
        <dbReference type="EMBL" id="MBB4226170.1"/>
    </source>
</evidence>
<dbReference type="Gene3D" id="3.30.559.10">
    <property type="entry name" value="Chloramphenicol acetyltransferase-like domain"/>
    <property type="match status" value="1"/>
</dbReference>
<dbReference type="Pfam" id="PF00668">
    <property type="entry name" value="Condensation"/>
    <property type="match status" value="1"/>
</dbReference>
<evidence type="ECO:0000256" key="2">
    <source>
        <dbReference type="ARBA" id="ARBA00006432"/>
    </source>
</evidence>
<dbReference type="AlphaFoldDB" id="A0A840G2X4"/>
<evidence type="ECO:0000313" key="7">
    <source>
        <dbReference type="Proteomes" id="UP000524450"/>
    </source>
</evidence>
<dbReference type="Gene3D" id="3.40.50.12780">
    <property type="entry name" value="N-terminal domain of ligase-like"/>
    <property type="match status" value="1"/>
</dbReference>
<dbReference type="PROSITE" id="PS00455">
    <property type="entry name" value="AMP_BINDING"/>
    <property type="match status" value="1"/>
</dbReference>
<dbReference type="InterPro" id="IPR009081">
    <property type="entry name" value="PP-bd_ACP"/>
</dbReference>
<accession>A0A840G2X4</accession>
<dbReference type="PANTHER" id="PTHR45527:SF14">
    <property type="entry name" value="PLIPASTATIN SYNTHASE SUBUNIT B"/>
    <property type="match status" value="1"/>
</dbReference>
<dbReference type="InterPro" id="IPR042099">
    <property type="entry name" value="ANL_N_sf"/>
</dbReference>
<dbReference type="Pfam" id="PF00550">
    <property type="entry name" value="PP-binding"/>
    <property type="match status" value="1"/>
</dbReference>
<dbReference type="InterPro" id="IPR010071">
    <property type="entry name" value="AA_adenyl_dom"/>
</dbReference>
<proteinExistence type="inferred from homology"/>
<dbReference type="InterPro" id="IPR000873">
    <property type="entry name" value="AMP-dep_synth/lig_dom"/>
</dbReference>
<dbReference type="InterPro" id="IPR001242">
    <property type="entry name" value="Condensation_dom"/>
</dbReference>
<dbReference type="NCBIfam" id="TIGR01733">
    <property type="entry name" value="AA-adenyl-dom"/>
    <property type="match status" value="1"/>
</dbReference>
<dbReference type="SUPFAM" id="SSF47336">
    <property type="entry name" value="ACP-like"/>
    <property type="match status" value="1"/>
</dbReference>
<organism evidence="6 7">
    <name type="scientific">Variovorax guangxiensis</name>
    <dbReference type="NCBI Taxonomy" id="1775474"/>
    <lineage>
        <taxon>Bacteria</taxon>
        <taxon>Pseudomonadati</taxon>
        <taxon>Pseudomonadota</taxon>
        <taxon>Betaproteobacteria</taxon>
        <taxon>Burkholderiales</taxon>
        <taxon>Comamonadaceae</taxon>
        <taxon>Variovorax</taxon>
    </lineage>
</organism>
<dbReference type="Pfam" id="PF13193">
    <property type="entry name" value="AMP-binding_C"/>
    <property type="match status" value="1"/>
</dbReference>
<dbReference type="GO" id="GO:0005829">
    <property type="term" value="C:cytosol"/>
    <property type="evidence" value="ECO:0007669"/>
    <property type="project" value="TreeGrafter"/>
</dbReference>
<dbReference type="PROSITE" id="PS50075">
    <property type="entry name" value="CARRIER"/>
    <property type="match status" value="1"/>
</dbReference>
<dbReference type="InterPro" id="IPR025110">
    <property type="entry name" value="AMP-bd_C"/>
</dbReference>
<dbReference type="InterPro" id="IPR020845">
    <property type="entry name" value="AMP-binding_CS"/>
</dbReference>